<proteinExistence type="predicted"/>
<dbReference type="NCBIfam" id="TIGR02684">
    <property type="entry name" value="dnstrm_HI1420"/>
    <property type="match status" value="1"/>
</dbReference>
<dbReference type="AlphaFoldDB" id="A0A7U7G7L4"/>
<organism evidence="1 2">
    <name type="scientific">Candidatus Contendobacter odensis Run_B_J11</name>
    <dbReference type="NCBI Taxonomy" id="1400861"/>
    <lineage>
        <taxon>Bacteria</taxon>
        <taxon>Pseudomonadati</taxon>
        <taxon>Pseudomonadota</taxon>
        <taxon>Gammaproteobacteria</taxon>
        <taxon>Candidatus Competibacteraceae</taxon>
        <taxon>Candidatus Contendibacter</taxon>
    </lineage>
</organism>
<sequence>MIEIRQTDEFVDWFDRLWDRPARAMSKLELRRWDAAEHLENESDMAFYLDAALEDGDAALITAVLDDIARAKGMGGTPLQTDSGHQNLHDILTTEDDPRLSTVLKAMRALGLQLHSQAG</sequence>
<dbReference type="InterPro" id="IPR014057">
    <property type="entry name" value="HI1420"/>
</dbReference>
<dbReference type="Proteomes" id="UP000019184">
    <property type="component" value="Unassembled WGS sequence"/>
</dbReference>
<keyword evidence="2" id="KW-1185">Reference proteome</keyword>
<dbReference type="EMBL" id="CBTK010000002">
    <property type="protein sequence ID" value="CDH43078.1"/>
    <property type="molecule type" value="Genomic_DNA"/>
</dbReference>
<dbReference type="PANTHER" id="PTHR40275:SF1">
    <property type="entry name" value="SSL7038 PROTEIN"/>
    <property type="match status" value="1"/>
</dbReference>
<evidence type="ECO:0000313" key="1">
    <source>
        <dbReference type="EMBL" id="CDH43078.1"/>
    </source>
</evidence>
<comment type="caution">
    <text evidence="1">The sequence shown here is derived from an EMBL/GenBank/DDBJ whole genome shotgun (WGS) entry which is preliminary data.</text>
</comment>
<evidence type="ECO:0000313" key="2">
    <source>
        <dbReference type="Proteomes" id="UP000019184"/>
    </source>
</evidence>
<name>A0A7U7G7L4_9GAMM</name>
<dbReference type="PANTHER" id="PTHR40275">
    <property type="entry name" value="SSL7038 PROTEIN"/>
    <property type="match status" value="1"/>
</dbReference>
<gene>
    <name evidence="1" type="ORF">BN874_100031</name>
</gene>
<dbReference type="Pfam" id="PF21716">
    <property type="entry name" value="dnstrm_HI1420"/>
    <property type="match status" value="1"/>
</dbReference>
<reference evidence="1 2" key="1">
    <citation type="journal article" date="2014" name="ISME J.">
        <title>Candidatus Competibacter-lineage genomes retrieved from metagenomes reveal functional metabolic diversity.</title>
        <authorList>
            <person name="McIlroy S.J."/>
            <person name="Albertsen M."/>
            <person name="Andresen E.K."/>
            <person name="Saunders A.M."/>
            <person name="Kristiansen R."/>
            <person name="Stokholm-Bjerregaard M."/>
            <person name="Nielsen K.L."/>
            <person name="Nielsen P.H."/>
        </authorList>
    </citation>
    <scope>NUCLEOTIDE SEQUENCE [LARGE SCALE GENOMIC DNA]</scope>
    <source>
        <strain evidence="1 2">Run_B_J11</strain>
    </source>
</reference>
<accession>A0A7U7G7L4</accession>
<dbReference type="RefSeq" id="WP_230314280.1">
    <property type="nucleotide sequence ID" value="NZ_CBTK010000002.1"/>
</dbReference>
<protein>
    <submittedName>
        <fullName evidence="1">Uncharacterized protein</fullName>
    </submittedName>
</protein>